<dbReference type="AlphaFoldDB" id="A0A0K8R8D8"/>
<dbReference type="InterPro" id="IPR012674">
    <property type="entry name" value="Calycin"/>
</dbReference>
<proteinExistence type="evidence at transcript level"/>
<name>A0A0K8R8D8_IXORI</name>
<dbReference type="Gene3D" id="2.40.128.20">
    <property type="match status" value="1"/>
</dbReference>
<keyword evidence="1" id="KW-0732">Signal</keyword>
<feature type="chain" id="PRO_5005516754" evidence="1">
    <location>
        <begin position="21"/>
        <end position="201"/>
    </location>
</feature>
<organism evidence="2">
    <name type="scientific">Ixodes ricinus</name>
    <name type="common">Common tick</name>
    <name type="synonym">Acarus ricinus</name>
    <dbReference type="NCBI Taxonomy" id="34613"/>
    <lineage>
        <taxon>Eukaryota</taxon>
        <taxon>Metazoa</taxon>
        <taxon>Ecdysozoa</taxon>
        <taxon>Arthropoda</taxon>
        <taxon>Chelicerata</taxon>
        <taxon>Arachnida</taxon>
        <taxon>Acari</taxon>
        <taxon>Parasitiformes</taxon>
        <taxon>Ixodida</taxon>
        <taxon>Ixodoidea</taxon>
        <taxon>Ixodidae</taxon>
        <taxon>Ixodinae</taxon>
        <taxon>Ixodes</taxon>
    </lineage>
</organism>
<accession>A0A0K8R8D8</accession>
<feature type="signal peptide" evidence="1">
    <location>
        <begin position="1"/>
        <end position="20"/>
    </location>
</feature>
<dbReference type="EMBL" id="GADI01006393">
    <property type="protein sequence ID" value="JAA67415.1"/>
    <property type="molecule type" value="mRNA"/>
</dbReference>
<dbReference type="SUPFAM" id="SSF50814">
    <property type="entry name" value="Lipocalins"/>
    <property type="match status" value="1"/>
</dbReference>
<evidence type="ECO:0000313" key="2">
    <source>
        <dbReference type="EMBL" id="JAA67415.1"/>
    </source>
</evidence>
<sequence length="201" mass="23142">MNTLLKLVITTLCAFITCEADKTCSCPPKRYLQGLPDDLEYRSAKEFLMSKEMLYLKYLSMTVPIYGKQCVTSTLRGSKIKLPDIPRWISYTDVFQQGQRIHKAITLTMTNETYFTTKDFPEFGDTFPIVFSDSKCMIYYILINSEFGTLGCALWVKASSKDNPLFHCVLIYLFFCETSYQEVYKKEACDSLVSNSEKPSR</sequence>
<protein>
    <submittedName>
        <fullName evidence="2">Putative salivary lipocalin</fullName>
    </submittedName>
</protein>
<reference evidence="2" key="1">
    <citation type="submission" date="2012-12" db="EMBL/GenBank/DDBJ databases">
        <title>Identification and characterization of a phenylalanine ammonia-lyase gene family in Isatis indigotica Fort.</title>
        <authorList>
            <person name="Liu Q."/>
            <person name="Chen J."/>
            <person name="Zhou X."/>
            <person name="Di P."/>
            <person name="Xiao Y."/>
            <person name="Xuan H."/>
            <person name="Zhang L."/>
            <person name="Chen W."/>
        </authorList>
    </citation>
    <scope>NUCLEOTIDE SEQUENCE</scope>
    <source>
        <tissue evidence="2">Salivary gland</tissue>
    </source>
</reference>
<evidence type="ECO:0000256" key="1">
    <source>
        <dbReference type="SAM" id="SignalP"/>
    </source>
</evidence>